<dbReference type="EMBL" id="AEKO01000007">
    <property type="protein sequence ID" value="EFQ59252.1"/>
    <property type="molecule type" value="Genomic_DNA"/>
</dbReference>
<name>E3CPW7_STRVE</name>
<dbReference type="SUPFAM" id="SSF52540">
    <property type="entry name" value="P-loop containing nucleoside triphosphate hydrolases"/>
    <property type="match status" value="1"/>
</dbReference>
<dbReference type="eggNOG" id="COG0433">
    <property type="taxonomic scope" value="Bacteria"/>
</dbReference>
<accession>E3CPW7</accession>
<evidence type="ECO:0000313" key="3">
    <source>
        <dbReference type="EMBL" id="EFQ59252.1"/>
    </source>
</evidence>
<evidence type="ECO:0000259" key="2">
    <source>
        <dbReference type="Pfam" id="PF01935"/>
    </source>
</evidence>
<dbReference type="Proteomes" id="UP000004896">
    <property type="component" value="Unassembled WGS sequence"/>
</dbReference>
<evidence type="ECO:0000256" key="1">
    <source>
        <dbReference type="ARBA" id="ARBA00022801"/>
    </source>
</evidence>
<dbReference type="Gene3D" id="3.40.50.300">
    <property type="entry name" value="P-loop containing nucleotide triphosphate hydrolases"/>
    <property type="match status" value="2"/>
</dbReference>
<dbReference type="InterPro" id="IPR008571">
    <property type="entry name" value="HerA-like"/>
</dbReference>
<dbReference type="InterPro" id="IPR002464">
    <property type="entry name" value="DNA/RNA_helicase_DEAH_CS"/>
</dbReference>
<dbReference type="PANTHER" id="PTHR42957:SF1">
    <property type="entry name" value="HELICASE MJ1565-RELATED"/>
    <property type="match status" value="1"/>
</dbReference>
<comment type="caution">
    <text evidence="3">The sequence shown here is derived from an EMBL/GenBank/DDBJ whole genome shotgun (WGS) entry which is preliminary data.</text>
</comment>
<gene>
    <name evidence="3" type="ORF">HMPREF9192_1165</name>
</gene>
<sequence length="598" mass="67931">MKSNIKKLGVIVGVDGDISQVGMYHLSNDAEYLWYGDVLQGAKIGAYLTILQNNVKIIASVVTEKVADQQNTIRSTEFDNRFSKNSINRIVHLKTKGVIENGEFQVTSQYVPMIGNEVCITSKKDLELIYGINDEEPTISIGKSILEGQVVPLSINKIFASHIGVFGNTGSGKSNTLHKLFLELFRSEYQEKILEHSKFYVIDFNGEYTKDDSFGVANQKRVFEINTKNLTSTKLPITSDYLFDPDILSILFGATSATQVPFLRKSLKIWNERQFNGESISHFVVGTLKRILTTGNSASLDSKDNWITIAEKYIDNDLFDVLKSNLHYNYNTEAYYTVVNGNNNYIINPNTPIADFEIKYLKIDEIERNLKFKFDSLSEFDKLKFHLDFQKVHQSAWKSTNIEHINPLFHRIDTALNSLKKVVEVKDSIEGDFSSLNIINLVHANQEITRLIPMLISKMVYDQQKTKIAGNDVTCTSHLIIDEAHNILNAQNHSVGDTWQDYRLNIFEEIIKEGRKFGFYLTLSSQRPADISPTILSQVHNYFIHRLVNDNDLRMLVNTMPTLDKTSFNKIPSLGKGEVIITGNAIQVPVFVKVDKEK</sequence>
<dbReference type="AlphaFoldDB" id="E3CPW7"/>
<evidence type="ECO:0000313" key="4">
    <source>
        <dbReference type="Proteomes" id="UP000004896"/>
    </source>
</evidence>
<dbReference type="GO" id="GO:0016787">
    <property type="term" value="F:hydrolase activity"/>
    <property type="evidence" value="ECO:0007669"/>
    <property type="project" value="UniProtKB-KW"/>
</dbReference>
<dbReference type="PANTHER" id="PTHR42957">
    <property type="entry name" value="HELICASE MJ1565-RELATED"/>
    <property type="match status" value="1"/>
</dbReference>
<dbReference type="InterPro" id="IPR002789">
    <property type="entry name" value="HerA_central"/>
</dbReference>
<keyword evidence="1" id="KW-0378">Hydrolase</keyword>
<protein>
    <recommendedName>
        <fullName evidence="2">Helicase HerA central domain-containing protein</fullName>
    </recommendedName>
</protein>
<dbReference type="Pfam" id="PF01935">
    <property type="entry name" value="DUF87"/>
    <property type="match status" value="1"/>
</dbReference>
<dbReference type="PROSITE" id="PS00690">
    <property type="entry name" value="DEAH_ATP_HELICASE"/>
    <property type="match status" value="1"/>
</dbReference>
<organism evidence="3 4">
    <name type="scientific">Streptococcus vestibularis F0396</name>
    <dbReference type="NCBI Taxonomy" id="904306"/>
    <lineage>
        <taxon>Bacteria</taxon>
        <taxon>Bacillati</taxon>
        <taxon>Bacillota</taxon>
        <taxon>Bacilli</taxon>
        <taxon>Lactobacillales</taxon>
        <taxon>Streptococcaceae</taxon>
        <taxon>Streptococcus</taxon>
    </lineage>
</organism>
<proteinExistence type="predicted"/>
<reference evidence="3 4" key="1">
    <citation type="submission" date="2010-10" db="EMBL/GenBank/DDBJ databases">
        <authorList>
            <person name="Durkin A.S."/>
            <person name="Madupu R."/>
            <person name="Torralba M."/>
            <person name="Gillis M."/>
            <person name="Methe B."/>
            <person name="Sutton G."/>
            <person name="Nelson K.E."/>
        </authorList>
    </citation>
    <scope>NUCLEOTIDE SEQUENCE [LARGE SCALE GENOMIC DNA]</scope>
    <source>
        <strain evidence="3 4">F0396</strain>
    </source>
</reference>
<dbReference type="InterPro" id="IPR027417">
    <property type="entry name" value="P-loop_NTPase"/>
</dbReference>
<feature type="domain" description="Helicase HerA central" evidence="2">
    <location>
        <begin position="141"/>
        <end position="304"/>
    </location>
</feature>